<dbReference type="PANTHER" id="PTHR43647">
    <property type="entry name" value="DEHYDROGENASE"/>
    <property type="match status" value="1"/>
</dbReference>
<accession>A0A4S4MBD0</accession>
<feature type="transmembrane region" description="Helical" evidence="6">
    <location>
        <begin position="109"/>
        <end position="133"/>
    </location>
</feature>
<feature type="region of interest" description="Disordered" evidence="5">
    <location>
        <begin position="144"/>
        <end position="165"/>
    </location>
</feature>
<keyword evidence="8" id="KW-1185">Reference proteome</keyword>
<dbReference type="PANTHER" id="PTHR43647:SF1">
    <property type="entry name" value="3-KETO-STEROID REDUCTASE ERG27"/>
    <property type="match status" value="1"/>
</dbReference>
<keyword evidence="2" id="KW-0521">NADP</keyword>
<protein>
    <submittedName>
        <fullName evidence="7">Uncharacterized protein</fullName>
    </submittedName>
</protein>
<comment type="caution">
    <text evidence="7">The sequence shown here is derived from an EMBL/GenBank/DDBJ whole genome shotgun (WGS) entry which is preliminary data.</text>
</comment>
<evidence type="ECO:0000256" key="2">
    <source>
        <dbReference type="ARBA" id="ARBA00022857"/>
    </source>
</evidence>
<keyword evidence="1" id="KW-0444">Lipid biosynthesis</keyword>
<dbReference type="GO" id="GO:0005811">
    <property type="term" value="C:lipid droplet"/>
    <property type="evidence" value="ECO:0007669"/>
    <property type="project" value="TreeGrafter"/>
</dbReference>
<evidence type="ECO:0000256" key="1">
    <source>
        <dbReference type="ARBA" id="ARBA00022516"/>
    </source>
</evidence>
<dbReference type="GO" id="GO:0000253">
    <property type="term" value="F:3-beta-hydroxysteroid 3-dehydrogenase (NADP+) activity"/>
    <property type="evidence" value="ECO:0007669"/>
    <property type="project" value="TreeGrafter"/>
</dbReference>
<reference evidence="7 8" key="1">
    <citation type="submission" date="2019-02" db="EMBL/GenBank/DDBJ databases">
        <title>Genome sequencing of the rare red list fungi Bondarzewia mesenterica.</title>
        <authorList>
            <person name="Buettner E."/>
            <person name="Kellner H."/>
        </authorList>
    </citation>
    <scope>NUCLEOTIDE SEQUENCE [LARGE SCALE GENOMIC DNA]</scope>
    <source>
        <strain evidence="7 8">DSM 108281</strain>
    </source>
</reference>
<keyword evidence="6" id="KW-0472">Membrane</keyword>
<keyword evidence="6" id="KW-1133">Transmembrane helix</keyword>
<organism evidence="7 8">
    <name type="scientific">Bondarzewia mesenterica</name>
    <dbReference type="NCBI Taxonomy" id="1095465"/>
    <lineage>
        <taxon>Eukaryota</taxon>
        <taxon>Fungi</taxon>
        <taxon>Dikarya</taxon>
        <taxon>Basidiomycota</taxon>
        <taxon>Agaricomycotina</taxon>
        <taxon>Agaricomycetes</taxon>
        <taxon>Russulales</taxon>
        <taxon>Bondarzewiaceae</taxon>
        <taxon>Bondarzewia</taxon>
    </lineage>
</organism>
<proteinExistence type="predicted"/>
<evidence type="ECO:0000256" key="6">
    <source>
        <dbReference type="SAM" id="Phobius"/>
    </source>
</evidence>
<dbReference type="Proteomes" id="UP000310158">
    <property type="component" value="Unassembled WGS sequence"/>
</dbReference>
<keyword evidence="6" id="KW-0812">Transmembrane</keyword>
<evidence type="ECO:0000313" key="7">
    <source>
        <dbReference type="EMBL" id="THH20290.1"/>
    </source>
</evidence>
<dbReference type="EMBL" id="SGPL01000025">
    <property type="protein sequence ID" value="THH20290.1"/>
    <property type="molecule type" value="Genomic_DNA"/>
</dbReference>
<dbReference type="OrthoDB" id="9989144at2759"/>
<sequence>MSANDQRGPARVLWMSSLESNPDHYDPKDWQLVNSLHSYEGSKYQIDLIGAELNRRALKTRSLSTRHFVVHPGVVYTAIDVVLLGAFLHQLKHLVFYVARFVGSPHHTITTWNGASAAVHVALASLAYIPVFFSSASADKPSMTAHEISSKSNSTTANGTANGPVHPIPARLHSITDRMGTSLVGAQPIKAWGEHEEESVKLVNRCEKLYQSFAAAEGRKVEGGPASNGDVADALLT</sequence>
<evidence type="ECO:0000256" key="4">
    <source>
        <dbReference type="ARBA" id="ARBA00023098"/>
    </source>
</evidence>
<dbReference type="GO" id="GO:0005789">
    <property type="term" value="C:endoplasmic reticulum membrane"/>
    <property type="evidence" value="ECO:0007669"/>
    <property type="project" value="TreeGrafter"/>
</dbReference>
<keyword evidence="4" id="KW-0443">Lipid metabolism</keyword>
<keyword evidence="3" id="KW-0560">Oxidoreductase</keyword>
<evidence type="ECO:0000256" key="3">
    <source>
        <dbReference type="ARBA" id="ARBA00023002"/>
    </source>
</evidence>
<feature type="compositionally biased region" description="Polar residues" evidence="5">
    <location>
        <begin position="150"/>
        <end position="161"/>
    </location>
</feature>
<feature type="transmembrane region" description="Helical" evidence="6">
    <location>
        <begin position="68"/>
        <end position="89"/>
    </location>
</feature>
<evidence type="ECO:0000256" key="5">
    <source>
        <dbReference type="SAM" id="MobiDB-lite"/>
    </source>
</evidence>
<dbReference type="GO" id="GO:0006629">
    <property type="term" value="P:lipid metabolic process"/>
    <property type="evidence" value="ECO:0007669"/>
    <property type="project" value="UniProtKB-KW"/>
</dbReference>
<evidence type="ECO:0000313" key="8">
    <source>
        <dbReference type="Proteomes" id="UP000310158"/>
    </source>
</evidence>
<dbReference type="InterPro" id="IPR051593">
    <property type="entry name" value="Ergosterol_Biosynth_ERG27"/>
</dbReference>
<name>A0A4S4MBD0_9AGAM</name>
<dbReference type="AlphaFoldDB" id="A0A4S4MBD0"/>
<dbReference type="GO" id="GO:0005741">
    <property type="term" value="C:mitochondrial outer membrane"/>
    <property type="evidence" value="ECO:0007669"/>
    <property type="project" value="TreeGrafter"/>
</dbReference>
<gene>
    <name evidence="7" type="ORF">EW146_g1049</name>
</gene>